<dbReference type="Gene3D" id="3.30.1370.10">
    <property type="entry name" value="K Homology domain, type 1"/>
    <property type="match status" value="2"/>
</dbReference>
<evidence type="ECO:0000256" key="4">
    <source>
        <dbReference type="ARBA" id="ARBA00045732"/>
    </source>
</evidence>
<feature type="non-terminal residue" evidence="7">
    <location>
        <position position="152"/>
    </location>
</feature>
<keyword evidence="8" id="KW-1185">Reference proteome</keyword>
<evidence type="ECO:0000259" key="6">
    <source>
        <dbReference type="Pfam" id="PF23469"/>
    </source>
</evidence>
<reference evidence="7" key="2">
    <citation type="submission" date="2023-05" db="EMBL/GenBank/DDBJ databases">
        <authorList>
            <person name="Fouks B."/>
        </authorList>
    </citation>
    <scope>NUCLEOTIDE SEQUENCE</scope>
    <source>
        <strain evidence="7">Stay&amp;Tobe</strain>
        <tissue evidence="7">Testes</tissue>
    </source>
</reference>
<dbReference type="InterPro" id="IPR031121">
    <property type="entry name" value="RIK/BLOM7"/>
</dbReference>
<name>A0AAD8EM86_DIPPU</name>
<proteinExistence type="inferred from homology"/>
<comment type="function">
    <text evidence="4">RNA-binding protein involved in pre-mRNA splicing. Interacts with the PRP19C/Prp19 complex/NTC/Nineteen complex which is part of the spliceosome. Involved in regulating splice site selection. Binds preferentially RNA with A/C rich sequences and poly-C stretches.</text>
</comment>
<dbReference type="GO" id="GO:0003723">
    <property type="term" value="F:RNA binding"/>
    <property type="evidence" value="ECO:0007669"/>
    <property type="project" value="InterPro"/>
</dbReference>
<dbReference type="AlphaFoldDB" id="A0AAD8EM86"/>
<dbReference type="Pfam" id="PF22675">
    <property type="entry name" value="KH-I_KHDC4-BBP"/>
    <property type="match status" value="1"/>
</dbReference>
<protein>
    <recommendedName>
        <fullName evidence="2">KH homology domain-containing protein 4</fullName>
    </recommendedName>
    <alternativeName>
        <fullName evidence="3">Brings lots of money 7</fullName>
    </alternativeName>
</protein>
<comment type="similarity">
    <text evidence="1">Belongs to the KHDC4 family.</text>
</comment>
<organism evidence="7 8">
    <name type="scientific">Diploptera punctata</name>
    <name type="common">Pacific beetle cockroach</name>
    <dbReference type="NCBI Taxonomy" id="6984"/>
    <lineage>
        <taxon>Eukaryota</taxon>
        <taxon>Metazoa</taxon>
        <taxon>Ecdysozoa</taxon>
        <taxon>Arthropoda</taxon>
        <taxon>Hexapoda</taxon>
        <taxon>Insecta</taxon>
        <taxon>Pterygota</taxon>
        <taxon>Neoptera</taxon>
        <taxon>Polyneoptera</taxon>
        <taxon>Dictyoptera</taxon>
        <taxon>Blattodea</taxon>
        <taxon>Blaberoidea</taxon>
        <taxon>Blaberidae</taxon>
        <taxon>Diplopterinae</taxon>
        <taxon>Diploptera</taxon>
    </lineage>
</organism>
<accession>A0AAD8EM86</accession>
<dbReference type="InterPro" id="IPR056149">
    <property type="entry name" value="PRP5/DDX46/KHDC4_KH"/>
</dbReference>
<feature type="domain" description="ATP-dependent RNA helicase PRP5/DDX46/KHDC4 KH" evidence="6">
    <location>
        <begin position="1"/>
        <end position="51"/>
    </location>
</feature>
<dbReference type="InterPro" id="IPR047889">
    <property type="entry name" value="KHDC4_KH-I_second"/>
</dbReference>
<dbReference type="Proteomes" id="UP001233999">
    <property type="component" value="Unassembled WGS sequence"/>
</dbReference>
<comment type="caution">
    <text evidence="7">The sequence shown here is derived from an EMBL/GenBank/DDBJ whole genome shotgun (WGS) entry which is preliminary data.</text>
</comment>
<dbReference type="Pfam" id="PF23469">
    <property type="entry name" value="KH_12"/>
    <property type="match status" value="1"/>
</dbReference>
<evidence type="ECO:0000259" key="5">
    <source>
        <dbReference type="Pfam" id="PF22675"/>
    </source>
</evidence>
<sequence>AAVSTRGRYLSQEDRARNPAERPLYLHIQAATKQAIDLAVQKIEEIIQQHQMDQLPPLSRPSKFKMGPPQQNMPPPLMSIHATMPSVEKVLVGLEHAPPSFDLRNKLIGLGGANLHYIRNETGAMVTLRGKGSGFVEPTTGSESLEPLHLCV</sequence>
<evidence type="ECO:0000256" key="1">
    <source>
        <dbReference type="ARBA" id="ARBA00006093"/>
    </source>
</evidence>
<dbReference type="InterPro" id="IPR055256">
    <property type="entry name" value="KH_1_KHDC4/BBP-like"/>
</dbReference>
<reference evidence="7" key="1">
    <citation type="journal article" date="2023" name="IScience">
        <title>Live-bearing cockroach genome reveals convergent evolutionary mechanisms linked to viviparity in insects and beyond.</title>
        <authorList>
            <person name="Fouks B."/>
            <person name="Harrison M.C."/>
            <person name="Mikhailova A.A."/>
            <person name="Marchal E."/>
            <person name="English S."/>
            <person name="Carruthers M."/>
            <person name="Jennings E.C."/>
            <person name="Chiamaka E.L."/>
            <person name="Frigard R.A."/>
            <person name="Pippel M."/>
            <person name="Attardo G.M."/>
            <person name="Benoit J.B."/>
            <person name="Bornberg-Bauer E."/>
            <person name="Tobe S.S."/>
        </authorList>
    </citation>
    <scope>NUCLEOTIDE SEQUENCE</scope>
    <source>
        <strain evidence="7">Stay&amp;Tobe</strain>
    </source>
</reference>
<evidence type="ECO:0000256" key="2">
    <source>
        <dbReference type="ARBA" id="ARBA00017795"/>
    </source>
</evidence>
<dbReference type="PANTHER" id="PTHR15744">
    <property type="entry name" value="BLOM7"/>
    <property type="match status" value="1"/>
</dbReference>
<evidence type="ECO:0000256" key="3">
    <source>
        <dbReference type="ARBA" id="ARBA00030267"/>
    </source>
</evidence>
<dbReference type="InterPro" id="IPR036612">
    <property type="entry name" value="KH_dom_type_1_sf"/>
</dbReference>
<dbReference type="SUPFAM" id="SSF54791">
    <property type="entry name" value="Eukaryotic type KH-domain (KH-domain type I)"/>
    <property type="match status" value="1"/>
</dbReference>
<gene>
    <name evidence="7" type="ORF">L9F63_013662</name>
</gene>
<feature type="domain" description="KHDC4/BBP-like KH-domain type I" evidence="5">
    <location>
        <begin position="97"/>
        <end position="152"/>
    </location>
</feature>
<dbReference type="CDD" id="cd22386">
    <property type="entry name" value="KH-I_KHDC4_rpt2"/>
    <property type="match status" value="1"/>
</dbReference>
<dbReference type="GO" id="GO:0005634">
    <property type="term" value="C:nucleus"/>
    <property type="evidence" value="ECO:0007669"/>
    <property type="project" value="InterPro"/>
</dbReference>
<evidence type="ECO:0000313" key="7">
    <source>
        <dbReference type="EMBL" id="KAJ9595034.1"/>
    </source>
</evidence>
<feature type="non-terminal residue" evidence="7">
    <location>
        <position position="1"/>
    </location>
</feature>
<dbReference type="EMBL" id="JASPKZ010002698">
    <property type="protein sequence ID" value="KAJ9595034.1"/>
    <property type="molecule type" value="Genomic_DNA"/>
</dbReference>
<dbReference type="PANTHER" id="PTHR15744:SF0">
    <property type="entry name" value="KH HOMOLOGY DOMAIN-CONTAINING PROTEIN 4"/>
    <property type="match status" value="1"/>
</dbReference>
<evidence type="ECO:0000313" key="8">
    <source>
        <dbReference type="Proteomes" id="UP001233999"/>
    </source>
</evidence>